<evidence type="ECO:0000259" key="2">
    <source>
        <dbReference type="PROSITE" id="PS50164"/>
    </source>
</evidence>
<accession>A0A4V3D3C3</accession>
<proteinExistence type="inferred from homology"/>
<evidence type="ECO:0000313" key="3">
    <source>
        <dbReference type="EMBL" id="TDQ29084.1"/>
    </source>
</evidence>
<sequence>MISKKMNDLPFCVYILKCIDGKLYTGFTRYLKKRLKAHQSGEVHFTKNKLPVQLIHVSKFNNPLTAYNFERYLNQGPGKHSETNI</sequence>
<feature type="domain" description="GIY-YIG" evidence="2">
    <location>
        <begin position="9"/>
        <end position="85"/>
    </location>
</feature>
<keyword evidence="4" id="KW-1185">Reference proteome</keyword>
<dbReference type="Proteomes" id="UP000295468">
    <property type="component" value="Unassembled WGS sequence"/>
</dbReference>
<reference evidence="3 4" key="1">
    <citation type="submission" date="2019-03" db="EMBL/GenBank/DDBJ databases">
        <title>Genomic Encyclopedia of Archaeal and Bacterial Type Strains, Phase II (KMG-II): from individual species to whole genera.</title>
        <authorList>
            <person name="Goeker M."/>
        </authorList>
    </citation>
    <scope>NUCLEOTIDE SEQUENCE [LARGE SCALE GENOMIC DNA]</scope>
    <source>
        <strain evidence="3 4">DSM 18435</strain>
    </source>
</reference>
<dbReference type="AlphaFoldDB" id="A0A4V3D3C3"/>
<dbReference type="PANTHER" id="PTHR34477">
    <property type="entry name" value="UPF0213 PROTEIN YHBQ"/>
    <property type="match status" value="1"/>
</dbReference>
<gene>
    <name evidence="3" type="ORF">CLV82_2534</name>
</gene>
<dbReference type="Gene3D" id="3.40.1440.10">
    <property type="entry name" value="GIY-YIG endonuclease"/>
    <property type="match status" value="1"/>
</dbReference>
<comment type="caution">
    <text evidence="3">The sequence shown here is derived from an EMBL/GenBank/DDBJ whole genome shotgun (WGS) entry which is preliminary data.</text>
</comment>
<dbReference type="InterPro" id="IPR035901">
    <property type="entry name" value="GIY-YIG_endonuc_sf"/>
</dbReference>
<evidence type="ECO:0000256" key="1">
    <source>
        <dbReference type="ARBA" id="ARBA00007435"/>
    </source>
</evidence>
<dbReference type="PROSITE" id="PS50164">
    <property type="entry name" value="GIY_YIG"/>
    <property type="match status" value="1"/>
</dbReference>
<dbReference type="InterPro" id="IPR050190">
    <property type="entry name" value="UPF0213_domain"/>
</dbReference>
<dbReference type="Pfam" id="PF01541">
    <property type="entry name" value="GIY-YIG"/>
    <property type="match status" value="1"/>
</dbReference>
<dbReference type="SUPFAM" id="SSF82771">
    <property type="entry name" value="GIY-YIG endonuclease"/>
    <property type="match status" value="1"/>
</dbReference>
<name>A0A4V3D3C3_9FLAO</name>
<dbReference type="EMBL" id="SNYI01000003">
    <property type="protein sequence ID" value="TDQ29084.1"/>
    <property type="molecule type" value="Genomic_DNA"/>
</dbReference>
<organism evidence="3 4">
    <name type="scientific">Zeaxanthinibacter enoshimensis</name>
    <dbReference type="NCBI Taxonomy" id="392009"/>
    <lineage>
        <taxon>Bacteria</taxon>
        <taxon>Pseudomonadati</taxon>
        <taxon>Bacteroidota</taxon>
        <taxon>Flavobacteriia</taxon>
        <taxon>Flavobacteriales</taxon>
        <taxon>Flavobacteriaceae</taxon>
        <taxon>Zeaxanthinibacter</taxon>
    </lineage>
</organism>
<evidence type="ECO:0000313" key="4">
    <source>
        <dbReference type="Proteomes" id="UP000295468"/>
    </source>
</evidence>
<dbReference type="InterPro" id="IPR000305">
    <property type="entry name" value="GIY-YIG_endonuc"/>
</dbReference>
<protein>
    <submittedName>
        <fullName evidence="3">GIY-YIG catalytic domain-containing protein</fullName>
    </submittedName>
</protein>
<comment type="similarity">
    <text evidence="1">Belongs to the UPF0213 family.</text>
</comment>
<dbReference type="PANTHER" id="PTHR34477:SF1">
    <property type="entry name" value="UPF0213 PROTEIN YHBQ"/>
    <property type="match status" value="1"/>
</dbReference>